<comment type="subcellular location">
    <subcellularLocation>
        <location evidence="1">Cytoplasm</location>
    </subcellularLocation>
</comment>
<evidence type="ECO:0000256" key="1">
    <source>
        <dbReference type="ARBA" id="ARBA00004496"/>
    </source>
</evidence>
<dbReference type="InterPro" id="IPR013783">
    <property type="entry name" value="Ig-like_fold"/>
</dbReference>
<evidence type="ECO:0000256" key="3">
    <source>
        <dbReference type="SAM" id="SignalP"/>
    </source>
</evidence>
<evidence type="ECO:0000313" key="5">
    <source>
        <dbReference type="EMBL" id="MCW7505916.1"/>
    </source>
</evidence>
<feature type="domain" description="Abnormal spindle-like microcephaly-associated protein ASH" evidence="4">
    <location>
        <begin position="315"/>
        <end position="386"/>
    </location>
</feature>
<dbReference type="PROSITE" id="PS51257">
    <property type="entry name" value="PROKAR_LIPOPROTEIN"/>
    <property type="match status" value="1"/>
</dbReference>
<evidence type="ECO:0000256" key="2">
    <source>
        <dbReference type="ARBA" id="ARBA00022490"/>
    </source>
</evidence>
<organism evidence="5 6">
    <name type="scientific">Leptospira paudalimensis</name>
    <dbReference type="NCBI Taxonomy" id="2950024"/>
    <lineage>
        <taxon>Bacteria</taxon>
        <taxon>Pseudomonadati</taxon>
        <taxon>Spirochaetota</taxon>
        <taxon>Spirochaetia</taxon>
        <taxon>Leptospirales</taxon>
        <taxon>Leptospiraceae</taxon>
        <taxon>Leptospira</taxon>
    </lineage>
</organism>
<keyword evidence="2" id="KW-0963">Cytoplasm</keyword>
<comment type="caution">
    <text evidence="5">The sequence shown here is derived from an EMBL/GenBank/DDBJ whole genome shotgun (WGS) entry which is preliminary data.</text>
</comment>
<gene>
    <name evidence="5" type="ORF">ND855_17420</name>
</gene>
<dbReference type="Proteomes" id="UP001208794">
    <property type="component" value="Unassembled WGS sequence"/>
</dbReference>
<dbReference type="Pfam" id="PF15780">
    <property type="entry name" value="ASH"/>
    <property type="match status" value="1"/>
</dbReference>
<name>A0ABT3MC02_9LEPT</name>
<feature type="signal peptide" evidence="3">
    <location>
        <begin position="1"/>
        <end position="21"/>
    </location>
</feature>
<sequence length="501" mass="50737">MQKKYILIPLFSIFTFISCPGAGGGGGGAAFALLGLGGGGTDVGAPKLEVTYSGVVRESGASIDLGTEPINTTNGKLATLTIQNKGTTSLTLPGSPIVNMTESELNQFQLTQPNQTTLAPNASVTFTLRFKPTSTGLKTAVVKLSTSDPALSAFQLTFTGTGGAAAARLALSQGATEIVSNGSFSMGSVEEQSSGTPIQFTISNTGSLSSTLGTPVVESSNAQFTVSAVSVANGSTLAKDGTFTFNVTFSPANTTPTSKSATITVNATPSNFIFTVNGTATVKPVPTIAISHNSSSYTTGGTLPTFGILWPGLSSSAKTVTITNNGTATLTGLAVNEFSGNTDQFVTSAAGTTSLTPGQSTTFTVTFSPSASGSKTAVVRVTSTNGNNGSSSSSDITVEGTGKSNAGISVSWTALKEKAVNDTDGGYKVCYSKTSGFNPADVNGTTIFCDTVPNAGGSTPFTKIITVNTYGTWYIKVFAFGKYNTTGGTPSTQTSVNVPST</sequence>
<dbReference type="NCBIfam" id="NF012200">
    <property type="entry name" value="choice_anch_D"/>
    <property type="match status" value="2"/>
</dbReference>
<feature type="chain" id="PRO_5046114335" evidence="3">
    <location>
        <begin position="22"/>
        <end position="501"/>
    </location>
</feature>
<evidence type="ECO:0000259" key="4">
    <source>
        <dbReference type="Pfam" id="PF15780"/>
    </source>
</evidence>
<dbReference type="RefSeq" id="WP_265359504.1">
    <property type="nucleotide sequence ID" value="NZ_JAMQPR010000002.1"/>
</dbReference>
<accession>A0ABT3MC02</accession>
<dbReference type="EMBL" id="JAMQPR010000002">
    <property type="protein sequence ID" value="MCW7505916.1"/>
    <property type="molecule type" value="Genomic_DNA"/>
</dbReference>
<keyword evidence="3" id="KW-0732">Signal</keyword>
<proteinExistence type="predicted"/>
<evidence type="ECO:0000313" key="6">
    <source>
        <dbReference type="Proteomes" id="UP001208794"/>
    </source>
</evidence>
<protein>
    <submittedName>
        <fullName evidence="5">Choice-of-anchor D domain-containing protein</fullName>
    </submittedName>
</protein>
<dbReference type="InterPro" id="IPR031549">
    <property type="entry name" value="ASH"/>
</dbReference>
<keyword evidence="6" id="KW-1185">Reference proteome</keyword>
<reference evidence="5 6" key="1">
    <citation type="submission" date="2022-06" db="EMBL/GenBank/DDBJ databases">
        <title>Leptospira isolates from biofilms formed at urban environments.</title>
        <authorList>
            <person name="Ribeiro P.S."/>
            <person name="Sousa T."/>
            <person name="Carvalho N."/>
            <person name="Aburjaile F."/>
            <person name="Neves F."/>
            <person name="Oliveira D."/>
            <person name="Blanco L."/>
            <person name="Lima J."/>
            <person name="Costa F."/>
            <person name="Brenig B."/>
            <person name="Soares S."/>
            <person name="Ramos R."/>
            <person name="Goes-Neto A."/>
            <person name="Matiuzzi M."/>
            <person name="Azevedo V."/>
            <person name="Ristow P."/>
        </authorList>
    </citation>
    <scope>NUCLEOTIDE SEQUENCE [LARGE SCALE GENOMIC DNA]</scope>
    <source>
        <strain evidence="5 6">VSF14</strain>
    </source>
</reference>
<dbReference type="Gene3D" id="2.60.40.10">
    <property type="entry name" value="Immunoglobulins"/>
    <property type="match status" value="3"/>
</dbReference>